<dbReference type="Proteomes" id="UP000823405">
    <property type="component" value="Unassembled WGS sequence"/>
</dbReference>
<organism evidence="1 2">
    <name type="scientific">Linnemannia gamsii</name>
    <dbReference type="NCBI Taxonomy" id="64522"/>
    <lineage>
        <taxon>Eukaryota</taxon>
        <taxon>Fungi</taxon>
        <taxon>Fungi incertae sedis</taxon>
        <taxon>Mucoromycota</taxon>
        <taxon>Mortierellomycotina</taxon>
        <taxon>Mortierellomycetes</taxon>
        <taxon>Mortierellales</taxon>
        <taxon>Mortierellaceae</taxon>
        <taxon>Linnemannia</taxon>
    </lineage>
</organism>
<sequence>MDAYPDIPIFPALTWIILCNQSSLSHLHLTKCRIKSSTDVLLLIQCISTLSALQHLSAEFEETAVLWGDVVQAFFDSLPTSSLEDLTLTLSSDGHENRAATPLLVHRSNNHGGAETPGPVGTGGLSSPLVVKRRLPLLSRLKRLQIDVRLRRDVRMLGFFLARCPTLELFFPPQACVQPCQFALILISRAIYKYCRRLHVLENGGCATAKILAILPINTLTTLCNDGCWSEEDMATVVHLVSRRQFNSLTEIRIINGSHIKGTHIQAILWSCSVLEHLTIKHQNIAATRLKHLVEKDWACTRLKTLEMTVDLRRVDALACKLSRAGRPMPTVNKNTWMMLKKFYRQLGALTGIEVLNLGIYSKELWWMDSEGRIRDEGEFVATELDWDDDGTWDLADDVTTELTIHERRSHFAVMPDASFPGLLSLGDKSSGRPGYLSWLSGLTNLRELRGHVQATTSETSRTPGQRELEWMMEHWPSLKVIELLPAFDEYGWYRNQVDLSPPHI</sequence>
<gene>
    <name evidence="1" type="ORF">BGZ97_006133</name>
</gene>
<proteinExistence type="predicted"/>
<dbReference type="SUPFAM" id="SSF52047">
    <property type="entry name" value="RNI-like"/>
    <property type="match status" value="1"/>
</dbReference>
<accession>A0A9P6QTP1</accession>
<dbReference type="InterPro" id="IPR032675">
    <property type="entry name" value="LRR_dom_sf"/>
</dbReference>
<dbReference type="EMBL" id="JAAAIN010002725">
    <property type="protein sequence ID" value="KAG0290611.1"/>
    <property type="molecule type" value="Genomic_DNA"/>
</dbReference>
<evidence type="ECO:0000313" key="1">
    <source>
        <dbReference type="EMBL" id="KAG0290611.1"/>
    </source>
</evidence>
<dbReference type="Gene3D" id="3.80.10.10">
    <property type="entry name" value="Ribonuclease Inhibitor"/>
    <property type="match status" value="1"/>
</dbReference>
<comment type="caution">
    <text evidence="1">The sequence shown here is derived from an EMBL/GenBank/DDBJ whole genome shotgun (WGS) entry which is preliminary data.</text>
</comment>
<protein>
    <submittedName>
        <fullName evidence="1">Uncharacterized protein</fullName>
    </submittedName>
</protein>
<name>A0A9P6QTP1_9FUNG</name>
<evidence type="ECO:0000313" key="2">
    <source>
        <dbReference type="Proteomes" id="UP000823405"/>
    </source>
</evidence>
<keyword evidence="2" id="KW-1185">Reference proteome</keyword>
<dbReference type="AlphaFoldDB" id="A0A9P6QTP1"/>
<dbReference type="OrthoDB" id="10477768at2759"/>
<reference evidence="1" key="1">
    <citation type="journal article" date="2020" name="Fungal Divers.">
        <title>Resolving the Mortierellaceae phylogeny through synthesis of multi-gene phylogenetics and phylogenomics.</title>
        <authorList>
            <person name="Vandepol N."/>
            <person name="Liber J."/>
            <person name="Desiro A."/>
            <person name="Na H."/>
            <person name="Kennedy M."/>
            <person name="Barry K."/>
            <person name="Grigoriev I.V."/>
            <person name="Miller A.N."/>
            <person name="O'Donnell K."/>
            <person name="Stajich J.E."/>
            <person name="Bonito G."/>
        </authorList>
    </citation>
    <scope>NUCLEOTIDE SEQUENCE</scope>
    <source>
        <strain evidence="1">NVP60</strain>
    </source>
</reference>